<keyword evidence="3" id="KW-1185">Reference proteome</keyword>
<comment type="caution">
    <text evidence="2">The sequence shown here is derived from an EMBL/GenBank/DDBJ whole genome shotgun (WGS) entry which is preliminary data.</text>
</comment>
<keyword evidence="1" id="KW-0732">Signal</keyword>
<name>A0AAE0VH76_9BIVA</name>
<evidence type="ECO:0000313" key="3">
    <source>
        <dbReference type="Proteomes" id="UP001195483"/>
    </source>
</evidence>
<dbReference type="EMBL" id="JAEAOA010001402">
    <property type="protein sequence ID" value="KAK3576600.1"/>
    <property type="molecule type" value="Genomic_DNA"/>
</dbReference>
<protein>
    <submittedName>
        <fullName evidence="2">Uncharacterized protein</fullName>
    </submittedName>
</protein>
<dbReference type="AlphaFoldDB" id="A0AAE0VH76"/>
<evidence type="ECO:0000256" key="1">
    <source>
        <dbReference type="SAM" id="SignalP"/>
    </source>
</evidence>
<reference evidence="2" key="1">
    <citation type="journal article" date="2021" name="Genome Biol. Evol.">
        <title>A High-Quality Reference Genome for a Parasitic Bivalve with Doubly Uniparental Inheritance (Bivalvia: Unionida).</title>
        <authorList>
            <person name="Smith C.H."/>
        </authorList>
    </citation>
    <scope>NUCLEOTIDE SEQUENCE</scope>
    <source>
        <strain evidence="2">CHS0354</strain>
    </source>
</reference>
<feature type="chain" id="PRO_5042225047" evidence="1">
    <location>
        <begin position="18"/>
        <end position="78"/>
    </location>
</feature>
<reference evidence="2" key="3">
    <citation type="submission" date="2023-05" db="EMBL/GenBank/DDBJ databases">
        <authorList>
            <person name="Smith C.H."/>
        </authorList>
    </citation>
    <scope>NUCLEOTIDE SEQUENCE</scope>
    <source>
        <strain evidence="2">CHS0354</strain>
        <tissue evidence="2">Mantle</tissue>
    </source>
</reference>
<accession>A0AAE0VH76</accession>
<dbReference type="Proteomes" id="UP001195483">
    <property type="component" value="Unassembled WGS sequence"/>
</dbReference>
<reference evidence="2" key="2">
    <citation type="journal article" date="2021" name="Genome Biol. Evol.">
        <title>Developing a high-quality reference genome for a parasitic bivalve with doubly uniparental inheritance (Bivalvia: Unionida).</title>
        <authorList>
            <person name="Smith C.H."/>
        </authorList>
    </citation>
    <scope>NUCLEOTIDE SEQUENCE</scope>
    <source>
        <strain evidence="2">CHS0354</strain>
        <tissue evidence="2">Mantle</tissue>
    </source>
</reference>
<proteinExistence type="predicted"/>
<evidence type="ECO:0000313" key="2">
    <source>
        <dbReference type="EMBL" id="KAK3576600.1"/>
    </source>
</evidence>
<sequence>MMTITVLLLILVVSAVAFSNDVRKRRSYTGDDADAAALDTLVKVIEDGKIGLNGLLNDDTNNPSRRFEWSWKNPWGKK</sequence>
<organism evidence="2 3">
    <name type="scientific">Potamilus streckersoni</name>
    <dbReference type="NCBI Taxonomy" id="2493646"/>
    <lineage>
        <taxon>Eukaryota</taxon>
        <taxon>Metazoa</taxon>
        <taxon>Spiralia</taxon>
        <taxon>Lophotrochozoa</taxon>
        <taxon>Mollusca</taxon>
        <taxon>Bivalvia</taxon>
        <taxon>Autobranchia</taxon>
        <taxon>Heteroconchia</taxon>
        <taxon>Palaeoheterodonta</taxon>
        <taxon>Unionida</taxon>
        <taxon>Unionoidea</taxon>
        <taxon>Unionidae</taxon>
        <taxon>Ambleminae</taxon>
        <taxon>Lampsilini</taxon>
        <taxon>Potamilus</taxon>
    </lineage>
</organism>
<feature type="signal peptide" evidence="1">
    <location>
        <begin position="1"/>
        <end position="17"/>
    </location>
</feature>
<gene>
    <name evidence="2" type="ORF">CHS0354_023117</name>
</gene>